<protein>
    <submittedName>
        <fullName evidence="4">Glycosyltransferase</fullName>
    </submittedName>
</protein>
<sequence>MDTLFLTLGAPFYRDEGRLYVEAQTVSGLKAWQQDFDRVIACSVCKTGQPPAGWIEVSGEGIDPPTFELIELPDGYHLPTYLRTRSAVQKTLLDALRRADFRLFAIGGWIGDWGVVGARLAHAHGIPHGIWFDRVESQVFAAAHDGSVKGRARAGLKSRITARTEARLLKNADLALLHGQTVYDRFAGLTRNAQIVEDVHLEQADRIPEDQLADKLAGAGAGPIRICYVGRADQMKGGLLWIDALARLAGTGVDFVAEWAGDGPQLEEMRALATRLGLSEHIRFHGFVSDRSTVLGILRRAHVLLFCHMTDESPRILIETLFSATPLVGFRDPFAQSLVAEQGAGILVERGDVAALAEALSGLNANRPQLRDMIEKAGQSGLHLTRSQVFAHRAKIIRDNLRHDREAA</sequence>
<dbReference type="OrthoDB" id="503550at2"/>
<dbReference type="PANTHER" id="PTHR12526">
    <property type="entry name" value="GLYCOSYLTRANSFERASE"/>
    <property type="match status" value="1"/>
</dbReference>
<dbReference type="InterPro" id="IPR001296">
    <property type="entry name" value="Glyco_trans_1"/>
</dbReference>
<evidence type="ECO:0000256" key="1">
    <source>
        <dbReference type="ARBA" id="ARBA00022676"/>
    </source>
</evidence>
<dbReference type="Proteomes" id="UP000294662">
    <property type="component" value="Unassembled WGS sequence"/>
</dbReference>
<feature type="domain" description="Glycosyl transferase family 1" evidence="3">
    <location>
        <begin position="222"/>
        <end position="377"/>
    </location>
</feature>
<dbReference type="SUPFAM" id="SSF53756">
    <property type="entry name" value="UDP-Glycosyltransferase/glycogen phosphorylase"/>
    <property type="match status" value="1"/>
</dbReference>
<dbReference type="CDD" id="cd03801">
    <property type="entry name" value="GT4_PimA-like"/>
    <property type="match status" value="1"/>
</dbReference>
<keyword evidence="2 4" id="KW-0808">Transferase</keyword>
<comment type="caution">
    <text evidence="4">The sequence shown here is derived from an EMBL/GenBank/DDBJ whole genome shotgun (WGS) entry which is preliminary data.</text>
</comment>
<name>A0A4R5F0A3_9RHOB</name>
<organism evidence="4 5">
    <name type="scientific">Antarcticimicrobium sediminis</name>
    <dbReference type="NCBI Taxonomy" id="2546227"/>
    <lineage>
        <taxon>Bacteria</taxon>
        <taxon>Pseudomonadati</taxon>
        <taxon>Pseudomonadota</taxon>
        <taxon>Alphaproteobacteria</taxon>
        <taxon>Rhodobacterales</taxon>
        <taxon>Paracoccaceae</taxon>
        <taxon>Antarcticimicrobium</taxon>
    </lineage>
</organism>
<dbReference type="Pfam" id="PF00534">
    <property type="entry name" value="Glycos_transf_1"/>
    <property type="match status" value="1"/>
</dbReference>
<proteinExistence type="predicted"/>
<evidence type="ECO:0000313" key="4">
    <source>
        <dbReference type="EMBL" id="TDE40759.1"/>
    </source>
</evidence>
<reference evidence="4 5" key="1">
    <citation type="submission" date="2019-03" db="EMBL/GenBank/DDBJ databases">
        <authorList>
            <person name="Zhang S."/>
        </authorList>
    </citation>
    <scope>NUCLEOTIDE SEQUENCE [LARGE SCALE GENOMIC DNA]</scope>
    <source>
        <strain evidence="4 5">S4J41</strain>
    </source>
</reference>
<dbReference type="Gene3D" id="3.40.50.2000">
    <property type="entry name" value="Glycogen Phosphorylase B"/>
    <property type="match status" value="1"/>
</dbReference>
<dbReference type="RefSeq" id="WP_132826749.1">
    <property type="nucleotide sequence ID" value="NZ_SMFP01000001.1"/>
</dbReference>
<evidence type="ECO:0000256" key="2">
    <source>
        <dbReference type="ARBA" id="ARBA00022679"/>
    </source>
</evidence>
<evidence type="ECO:0000313" key="5">
    <source>
        <dbReference type="Proteomes" id="UP000294662"/>
    </source>
</evidence>
<gene>
    <name evidence="4" type="ORF">E1B25_00635</name>
</gene>
<keyword evidence="1" id="KW-0328">Glycosyltransferase</keyword>
<dbReference type="GO" id="GO:0016757">
    <property type="term" value="F:glycosyltransferase activity"/>
    <property type="evidence" value="ECO:0007669"/>
    <property type="project" value="UniProtKB-KW"/>
</dbReference>
<evidence type="ECO:0000259" key="3">
    <source>
        <dbReference type="Pfam" id="PF00534"/>
    </source>
</evidence>
<keyword evidence="5" id="KW-1185">Reference proteome</keyword>
<dbReference type="AlphaFoldDB" id="A0A4R5F0A3"/>
<dbReference type="PANTHER" id="PTHR12526:SF510">
    <property type="entry name" value="D-INOSITOL 3-PHOSPHATE GLYCOSYLTRANSFERASE"/>
    <property type="match status" value="1"/>
</dbReference>
<dbReference type="EMBL" id="SMFP01000001">
    <property type="protein sequence ID" value="TDE40759.1"/>
    <property type="molecule type" value="Genomic_DNA"/>
</dbReference>
<accession>A0A4R5F0A3</accession>